<reference evidence="7" key="1">
    <citation type="submission" date="2023-03" db="EMBL/GenBank/DDBJ databases">
        <title>Chromosome-scale reference genome and RAD-based genetic map of yellow starthistle (Centaurea solstitialis) reveal putative structural variation and QTLs associated with invader traits.</title>
        <authorList>
            <person name="Reatini B."/>
            <person name="Cang F.A."/>
            <person name="Jiang Q."/>
            <person name="Mckibben M.T.W."/>
            <person name="Barker M.S."/>
            <person name="Rieseberg L.H."/>
            <person name="Dlugosch K.M."/>
        </authorList>
    </citation>
    <scope>NUCLEOTIDE SEQUENCE</scope>
    <source>
        <strain evidence="7">CAN-66</strain>
        <tissue evidence="7">Leaf</tissue>
    </source>
</reference>
<dbReference type="Gene3D" id="3.40.50.1820">
    <property type="entry name" value="alpha/beta hydrolase"/>
    <property type="match status" value="1"/>
</dbReference>
<dbReference type="GO" id="GO:0016042">
    <property type="term" value="P:lipid catabolic process"/>
    <property type="evidence" value="ECO:0007669"/>
    <property type="project" value="UniProtKB-UniRule"/>
</dbReference>
<proteinExistence type="inferred from homology"/>
<dbReference type="EMBL" id="JARYMX010000184">
    <property type="protein sequence ID" value="KAJ9535603.1"/>
    <property type="molecule type" value="Genomic_DNA"/>
</dbReference>
<evidence type="ECO:0000256" key="4">
    <source>
        <dbReference type="ARBA" id="ARBA00023098"/>
    </source>
</evidence>
<evidence type="ECO:0000256" key="2">
    <source>
        <dbReference type="ARBA" id="ARBA00022801"/>
    </source>
</evidence>
<comment type="similarity">
    <text evidence="1 5">Belongs to the AB hydrolase superfamily. Lipase family.</text>
</comment>
<evidence type="ECO:0000259" key="6">
    <source>
        <dbReference type="Pfam" id="PF01764"/>
    </source>
</evidence>
<gene>
    <name evidence="7" type="ORF">OSB04_un001262</name>
</gene>
<dbReference type="InterPro" id="IPR033556">
    <property type="entry name" value="PLA"/>
</dbReference>
<dbReference type="SUPFAM" id="SSF53474">
    <property type="entry name" value="alpha/beta-Hydrolases"/>
    <property type="match status" value="1"/>
</dbReference>
<dbReference type="EC" id="3.1.1.-" evidence="5"/>
<dbReference type="Proteomes" id="UP001172457">
    <property type="component" value="Unassembled WGS sequence"/>
</dbReference>
<keyword evidence="3 5" id="KW-0442">Lipid degradation</keyword>
<dbReference type="InterPro" id="IPR029058">
    <property type="entry name" value="AB_hydrolase_fold"/>
</dbReference>
<dbReference type="GO" id="GO:0005737">
    <property type="term" value="C:cytoplasm"/>
    <property type="evidence" value="ECO:0007669"/>
    <property type="project" value="UniProtKB-ARBA"/>
</dbReference>
<keyword evidence="8" id="KW-1185">Reference proteome</keyword>
<sequence>MDDIGMTWRILSGSTHWLGLLDRPPNNLRRYLNHYGEMAEATYDAYNKVSVSKNAGNCRYSRRNLLSRVGLVEGRPLSQYEVTKYIYATSAVVLPGAFVNSVSEQAWSKKSNWIGFVAVATEEGKKVLGRRDIMVVWRGTVNASDMIHDIEFPLVSAPKIFGVLNKDDPKVHEGWYSIYTTDDQNTRYNKTSARDQVLTEVKRLVNLYRLDEMSLTITGHSMGAAVATLNGLDIVINGINKQSIAPPVACPVTVFGFASPGVGDSNFNKVFTLQTDLYCLRVQNVLDVVPKYPPIGYKNVGSEMTIDFMRSGYLKLPGSLEVGIAWRVICMGLQEHKEFWLEINRDISLVNKFADDLKPEYGVPSYWWTEKNTGMVQKKDGTWELQDQEDLESDP</sequence>
<dbReference type="FunFam" id="3.40.50.1820:FF:000065">
    <property type="entry name" value="Phospholipase A1-II 3"/>
    <property type="match status" value="1"/>
</dbReference>
<name>A0AA38S4D5_9ASTR</name>
<keyword evidence="2 5" id="KW-0378">Hydrolase</keyword>
<dbReference type="InterPro" id="IPR002921">
    <property type="entry name" value="Fungal_lipase-type"/>
</dbReference>
<keyword evidence="4 5" id="KW-0443">Lipid metabolism</keyword>
<evidence type="ECO:0000313" key="8">
    <source>
        <dbReference type="Proteomes" id="UP001172457"/>
    </source>
</evidence>
<evidence type="ECO:0000256" key="5">
    <source>
        <dbReference type="RuleBase" id="RU367093"/>
    </source>
</evidence>
<comment type="caution">
    <text evidence="7">The sequence shown here is derived from an EMBL/GenBank/DDBJ whole genome shotgun (WGS) entry which is preliminary data.</text>
</comment>
<dbReference type="PANTHER" id="PTHR31828">
    <property type="entry name" value="PHOSPHOLIPASE A1-IIGAMMA"/>
    <property type="match status" value="1"/>
</dbReference>
<dbReference type="GO" id="GO:0008970">
    <property type="term" value="F:phospholipase A1 activity"/>
    <property type="evidence" value="ECO:0007669"/>
    <property type="project" value="UniProtKB-UniRule"/>
</dbReference>
<evidence type="ECO:0000256" key="3">
    <source>
        <dbReference type="ARBA" id="ARBA00022963"/>
    </source>
</evidence>
<evidence type="ECO:0000256" key="1">
    <source>
        <dbReference type="ARBA" id="ARBA00010701"/>
    </source>
</evidence>
<protein>
    <recommendedName>
        <fullName evidence="5">Phospholipase A1</fullName>
        <ecNumber evidence="5">3.1.1.-</ecNumber>
    </recommendedName>
</protein>
<organism evidence="7 8">
    <name type="scientific">Centaurea solstitialis</name>
    <name type="common">yellow star-thistle</name>
    <dbReference type="NCBI Taxonomy" id="347529"/>
    <lineage>
        <taxon>Eukaryota</taxon>
        <taxon>Viridiplantae</taxon>
        <taxon>Streptophyta</taxon>
        <taxon>Embryophyta</taxon>
        <taxon>Tracheophyta</taxon>
        <taxon>Spermatophyta</taxon>
        <taxon>Magnoliopsida</taxon>
        <taxon>eudicotyledons</taxon>
        <taxon>Gunneridae</taxon>
        <taxon>Pentapetalae</taxon>
        <taxon>asterids</taxon>
        <taxon>campanulids</taxon>
        <taxon>Asterales</taxon>
        <taxon>Asteraceae</taxon>
        <taxon>Carduoideae</taxon>
        <taxon>Cardueae</taxon>
        <taxon>Centaureinae</taxon>
        <taxon>Centaurea</taxon>
    </lineage>
</organism>
<dbReference type="Pfam" id="PF01764">
    <property type="entry name" value="Lipase_3"/>
    <property type="match status" value="1"/>
</dbReference>
<evidence type="ECO:0000313" key="7">
    <source>
        <dbReference type="EMBL" id="KAJ9535603.1"/>
    </source>
</evidence>
<accession>A0AA38S4D5</accession>
<feature type="domain" description="Fungal lipase-type" evidence="6">
    <location>
        <begin position="135"/>
        <end position="295"/>
    </location>
</feature>
<dbReference type="AlphaFoldDB" id="A0AA38S4D5"/>
<dbReference type="CDD" id="cd00519">
    <property type="entry name" value="Lipase_3"/>
    <property type="match status" value="1"/>
</dbReference>
<dbReference type="PANTHER" id="PTHR31828:SF52">
    <property type="entry name" value="PHOSPHOLIPASE A1"/>
    <property type="match status" value="1"/>
</dbReference>
<comment type="function">
    <text evidence="5">Acylhydrolase that catalyzes the hydrolysis of phospholipids at the sn-1 position.</text>
</comment>